<dbReference type="SUPFAM" id="SSF46785">
    <property type="entry name" value="Winged helix' DNA-binding domain"/>
    <property type="match status" value="1"/>
</dbReference>
<comment type="similarity">
    <text evidence="1">Belongs to the ROK (NagC/XylR) family.</text>
</comment>
<proteinExistence type="inferred from homology"/>
<gene>
    <name evidence="3" type="ORF">SCLAV_5151</name>
</gene>
<feature type="compositionally biased region" description="Low complexity" evidence="2">
    <location>
        <begin position="1"/>
        <end position="18"/>
    </location>
</feature>
<dbReference type="Gene3D" id="1.10.10.10">
    <property type="entry name" value="Winged helix-like DNA-binding domain superfamily/Winged helix DNA-binding domain"/>
    <property type="match status" value="1"/>
</dbReference>
<dbReference type="InterPro" id="IPR043129">
    <property type="entry name" value="ATPase_NBD"/>
</dbReference>
<accession>E2PY49</accession>
<reference evidence="3 4" key="1">
    <citation type="journal article" date="2010" name="Genome Biol. Evol.">
        <title>The sequence of a 1.8-mb bacterial linear plasmid reveals a rich evolutionary reservoir of secondary metabolic pathways.</title>
        <authorList>
            <person name="Medema M.H."/>
            <person name="Trefzer A."/>
            <person name="Kovalchuk A."/>
            <person name="van den Berg M."/>
            <person name="Mueller U."/>
            <person name="Heijne W."/>
            <person name="Wu L."/>
            <person name="Alam M.T."/>
            <person name="Ronning C.M."/>
            <person name="Nierman W.C."/>
            <person name="Bovenberg R.A.L."/>
            <person name="Breitling R."/>
            <person name="Takano E."/>
        </authorList>
    </citation>
    <scope>NUCLEOTIDE SEQUENCE [LARGE SCALE GENOMIC DNA]</scope>
    <source>
        <strain evidence="4">ATCC 27064 / DSM 738 / JCM 4710 / NBRC 13307 / NCIMB 12785 / NRRL 3585 / VKM Ac-602</strain>
    </source>
</reference>
<dbReference type="OrthoDB" id="3189808at2"/>
<feature type="region of interest" description="Disordered" evidence="2">
    <location>
        <begin position="1"/>
        <end position="27"/>
    </location>
</feature>
<evidence type="ECO:0000313" key="3">
    <source>
        <dbReference type="EMBL" id="EFG10225.1"/>
    </source>
</evidence>
<dbReference type="KEGG" id="sclf:BB341_03235"/>
<dbReference type="eggNOG" id="COG1940">
    <property type="taxonomic scope" value="Bacteria"/>
</dbReference>
<dbReference type="RefSeq" id="WP_003962423.1">
    <property type="nucleotide sequence ID" value="NZ_CM000913.1"/>
</dbReference>
<dbReference type="AlphaFoldDB" id="E2PY49"/>
<evidence type="ECO:0000313" key="4">
    <source>
        <dbReference type="Proteomes" id="UP000002357"/>
    </source>
</evidence>
<sequence length="429" mass="44273">MVEGPLRLRLPSLPAPGRDPLEPKAGRDTVRRHNLSLVLRAVRDAGEITRAGVASRVGLTRAAISSLVEQLLELGYLSESGKTFSGQAGRPGTVLTVARTGVAGIGVEIDSHAVSVCVVDLAGTDRVRLVEHRDNRCAPPAQVLRRAALIAARALGAAEEQRLRPVGVALALPGLVASGTVRQAAALGWTRVPAEDSFAAALAALRPRRPALPVRSENEANLAALAELWFGGLGTVRTFLYLGGETAIGGALVIGGELLRGAHGFAGEIGHTPVAPDGPECRCGARGCLEQYAGRLALLRAAGVGGQDDPDTTGSVAELERRARGGDERAVAALERAGLMLGRVLAGAVNLFDPAAVVLGGIYRPLSPWLVPRAAGELSARAVSGLWPRAGTRLRPSSAAADAARGAAALVVRDVLTDPLAHAERAPVP</sequence>
<dbReference type="EMBL" id="CM000913">
    <property type="protein sequence ID" value="EFG10225.1"/>
    <property type="molecule type" value="Genomic_DNA"/>
</dbReference>
<dbReference type="Gene3D" id="3.30.420.40">
    <property type="match status" value="2"/>
</dbReference>
<dbReference type="Pfam" id="PF00480">
    <property type="entry name" value="ROK"/>
    <property type="match status" value="1"/>
</dbReference>
<dbReference type="InterPro" id="IPR036390">
    <property type="entry name" value="WH_DNA-bd_sf"/>
</dbReference>
<dbReference type="Proteomes" id="UP000002357">
    <property type="component" value="Chromosome"/>
</dbReference>
<organism evidence="3 4">
    <name type="scientific">Streptomyces clavuligerus</name>
    <dbReference type="NCBI Taxonomy" id="1901"/>
    <lineage>
        <taxon>Bacteria</taxon>
        <taxon>Bacillati</taxon>
        <taxon>Actinomycetota</taxon>
        <taxon>Actinomycetes</taxon>
        <taxon>Kitasatosporales</taxon>
        <taxon>Streptomycetaceae</taxon>
        <taxon>Streptomyces</taxon>
    </lineage>
</organism>
<evidence type="ECO:0000256" key="2">
    <source>
        <dbReference type="SAM" id="MobiDB-lite"/>
    </source>
</evidence>
<dbReference type="STRING" id="1901.BB341_03235"/>
<protein>
    <submittedName>
        <fullName evidence="3">Putative ROK-family transcriptional regulator</fullName>
    </submittedName>
</protein>
<keyword evidence="4" id="KW-1185">Reference proteome</keyword>
<dbReference type="PANTHER" id="PTHR18964:SF149">
    <property type="entry name" value="BIFUNCTIONAL UDP-N-ACETYLGLUCOSAMINE 2-EPIMERASE_N-ACETYLMANNOSAMINE KINASE"/>
    <property type="match status" value="1"/>
</dbReference>
<dbReference type="InterPro" id="IPR000600">
    <property type="entry name" value="ROK"/>
</dbReference>
<dbReference type="InterPro" id="IPR036388">
    <property type="entry name" value="WH-like_DNA-bd_sf"/>
</dbReference>
<evidence type="ECO:0000256" key="1">
    <source>
        <dbReference type="ARBA" id="ARBA00006479"/>
    </source>
</evidence>
<dbReference type="GeneID" id="93728422"/>
<name>E2PY49_STRCL</name>
<dbReference type="PANTHER" id="PTHR18964">
    <property type="entry name" value="ROK (REPRESSOR, ORF, KINASE) FAMILY"/>
    <property type="match status" value="1"/>
</dbReference>
<dbReference type="SUPFAM" id="SSF53067">
    <property type="entry name" value="Actin-like ATPase domain"/>
    <property type="match status" value="2"/>
</dbReference>